<feature type="transmembrane region" description="Helical" evidence="5">
    <location>
        <begin position="408"/>
        <end position="431"/>
    </location>
</feature>
<name>A0AAC9N4M7_9FLAO</name>
<keyword evidence="4 5" id="KW-0472">Membrane</keyword>
<evidence type="ECO:0000259" key="6">
    <source>
        <dbReference type="Pfam" id="PF04932"/>
    </source>
</evidence>
<feature type="domain" description="O-antigen ligase-related" evidence="6">
    <location>
        <begin position="237"/>
        <end position="382"/>
    </location>
</feature>
<dbReference type="Pfam" id="PF04932">
    <property type="entry name" value="Wzy_C"/>
    <property type="match status" value="1"/>
</dbReference>
<dbReference type="EMBL" id="CP017479">
    <property type="protein sequence ID" value="AOW08112.1"/>
    <property type="molecule type" value="Genomic_DNA"/>
</dbReference>
<feature type="transmembrane region" description="Helical" evidence="5">
    <location>
        <begin position="377"/>
        <end position="396"/>
    </location>
</feature>
<feature type="transmembrane region" description="Helical" evidence="5">
    <location>
        <begin position="79"/>
        <end position="97"/>
    </location>
</feature>
<feature type="transmembrane region" description="Helical" evidence="5">
    <location>
        <begin position="282"/>
        <end position="300"/>
    </location>
</feature>
<dbReference type="InterPro" id="IPR051533">
    <property type="entry name" value="WaaL-like"/>
</dbReference>
<dbReference type="PANTHER" id="PTHR37422:SF17">
    <property type="entry name" value="O-ANTIGEN LIGASE"/>
    <property type="match status" value="1"/>
</dbReference>
<evidence type="ECO:0000256" key="2">
    <source>
        <dbReference type="ARBA" id="ARBA00022692"/>
    </source>
</evidence>
<dbReference type="InterPro" id="IPR007016">
    <property type="entry name" value="O-antigen_ligase-rel_domated"/>
</dbReference>
<reference evidence="7 8" key="1">
    <citation type="submission" date="2016-10" db="EMBL/GenBank/DDBJ databases">
        <title>Flavobacterium gilvum sp. nov., isolated from stream water.</title>
        <authorList>
            <person name="Shin S.-K."/>
            <person name="Cho Y.-J."/>
            <person name="Yi H."/>
        </authorList>
    </citation>
    <scope>NUCLEOTIDE SEQUENCE [LARGE SCALE GENOMIC DNA]</scope>
    <source>
        <strain evidence="7 8">EM1308</strain>
    </source>
</reference>
<feature type="transmembrane region" description="Helical" evidence="5">
    <location>
        <begin position="159"/>
        <end position="181"/>
    </location>
</feature>
<feature type="transmembrane region" description="Helical" evidence="5">
    <location>
        <begin position="132"/>
        <end position="150"/>
    </location>
</feature>
<dbReference type="GO" id="GO:0016020">
    <property type="term" value="C:membrane"/>
    <property type="evidence" value="ECO:0007669"/>
    <property type="project" value="UniProtKB-SubCell"/>
</dbReference>
<dbReference type="KEGG" id="fgl:EM308_00535"/>
<feature type="transmembrane region" description="Helical" evidence="5">
    <location>
        <begin position="253"/>
        <end position="270"/>
    </location>
</feature>
<sequence>MKKEEAAYIYLLLFHAFLGVLIFAMPFLSKLFTLTIFVFGIYYIIENKNKNNEALVISAYVVSFEVLLRMTDGMLINEFGKYSILIFMLLGMVYSGFSKNGILYWIFLLLLIPGIILASLTPELNVDVKKIISFNISGPVCLGISAIYCFQRKISFNRVLGVITAFCLPLMALAAYLYLYTPNVRDVITGTQSNFETSGGFGPNQVSTILGLGVFVFFVQFMFNSKSLLLQIVNAGLVVFFAFRGLVTFSRGGMITAIMMIIILLGVIYFRANGQIKSKIGLIILISFITGLGVWGYSSFQTSGLINKRYANQDAMGREKKDRLGGREEIMNQELEIFIDNIIFGVGTGMGKYKRAEITGTEVASHNEITRMLAEHGSLGLIDLLILFFTPLFLWVNNRQNILALSFLVFWLLTINHAAMRLAAPAFVYALSLLKVYTHEKPALHRE</sequence>
<gene>
    <name evidence="7" type="ORF">EM308_00535</name>
</gene>
<evidence type="ECO:0000256" key="3">
    <source>
        <dbReference type="ARBA" id="ARBA00022989"/>
    </source>
</evidence>
<feature type="transmembrane region" description="Helical" evidence="5">
    <location>
        <begin position="201"/>
        <end position="221"/>
    </location>
</feature>
<comment type="subcellular location">
    <subcellularLocation>
        <location evidence="1">Membrane</location>
        <topology evidence="1">Multi-pass membrane protein</topology>
    </subcellularLocation>
</comment>
<feature type="transmembrane region" description="Helical" evidence="5">
    <location>
        <begin position="228"/>
        <end position="247"/>
    </location>
</feature>
<keyword evidence="8" id="KW-1185">Reference proteome</keyword>
<dbReference type="Proteomes" id="UP000175968">
    <property type="component" value="Chromosome"/>
</dbReference>
<evidence type="ECO:0000256" key="5">
    <source>
        <dbReference type="SAM" id="Phobius"/>
    </source>
</evidence>
<protein>
    <recommendedName>
        <fullName evidence="6">O-antigen ligase-related domain-containing protein</fullName>
    </recommendedName>
</protein>
<proteinExistence type="predicted"/>
<keyword evidence="2 5" id="KW-0812">Transmembrane</keyword>
<evidence type="ECO:0000256" key="4">
    <source>
        <dbReference type="ARBA" id="ARBA00023136"/>
    </source>
</evidence>
<evidence type="ECO:0000256" key="1">
    <source>
        <dbReference type="ARBA" id="ARBA00004141"/>
    </source>
</evidence>
<evidence type="ECO:0000313" key="8">
    <source>
        <dbReference type="Proteomes" id="UP000175968"/>
    </source>
</evidence>
<dbReference type="AlphaFoldDB" id="A0AAC9N4M7"/>
<feature type="transmembrane region" description="Helical" evidence="5">
    <location>
        <begin position="12"/>
        <end position="45"/>
    </location>
</feature>
<accession>A0AAC9N4M7</accession>
<dbReference type="RefSeq" id="WP_035638248.1">
    <property type="nucleotide sequence ID" value="NZ_CP017479.1"/>
</dbReference>
<feature type="transmembrane region" description="Helical" evidence="5">
    <location>
        <begin position="102"/>
        <end position="120"/>
    </location>
</feature>
<organism evidence="7 8">
    <name type="scientific">Flavobacterium gilvum</name>
    <dbReference type="NCBI Taxonomy" id="1492737"/>
    <lineage>
        <taxon>Bacteria</taxon>
        <taxon>Pseudomonadati</taxon>
        <taxon>Bacteroidota</taxon>
        <taxon>Flavobacteriia</taxon>
        <taxon>Flavobacteriales</taxon>
        <taxon>Flavobacteriaceae</taxon>
        <taxon>Flavobacterium</taxon>
    </lineage>
</organism>
<dbReference type="PANTHER" id="PTHR37422">
    <property type="entry name" value="TEICHURONIC ACID BIOSYNTHESIS PROTEIN TUAE"/>
    <property type="match status" value="1"/>
</dbReference>
<keyword evidence="3 5" id="KW-1133">Transmembrane helix</keyword>
<evidence type="ECO:0000313" key="7">
    <source>
        <dbReference type="EMBL" id="AOW08112.1"/>
    </source>
</evidence>